<evidence type="ECO:0000313" key="2">
    <source>
        <dbReference type="EMBL" id="QJA48016.1"/>
    </source>
</evidence>
<keyword evidence="1" id="KW-0812">Transmembrane</keyword>
<dbReference type="EMBL" id="MT144067">
    <property type="protein sequence ID" value="QJA48016.1"/>
    <property type="molecule type" value="Genomic_DNA"/>
</dbReference>
<organism evidence="2">
    <name type="scientific">viral metagenome</name>
    <dbReference type="NCBI Taxonomy" id="1070528"/>
    <lineage>
        <taxon>unclassified sequences</taxon>
        <taxon>metagenomes</taxon>
        <taxon>organismal metagenomes</taxon>
    </lineage>
</organism>
<protein>
    <submittedName>
        <fullName evidence="2">Uncharacterized protein</fullName>
    </submittedName>
</protein>
<name>A0A6H1ZJA9_9ZZZZ</name>
<reference evidence="2" key="1">
    <citation type="submission" date="2020-03" db="EMBL/GenBank/DDBJ databases">
        <title>The deep terrestrial virosphere.</title>
        <authorList>
            <person name="Holmfeldt K."/>
            <person name="Nilsson E."/>
            <person name="Simone D."/>
            <person name="Lopez-Fernandez M."/>
            <person name="Wu X."/>
            <person name="de Brujin I."/>
            <person name="Lundin D."/>
            <person name="Andersson A."/>
            <person name="Bertilsson S."/>
            <person name="Dopson M."/>
        </authorList>
    </citation>
    <scope>NUCLEOTIDE SEQUENCE</scope>
    <source>
        <strain evidence="2">TM448A00804</strain>
    </source>
</reference>
<dbReference type="AlphaFoldDB" id="A0A6H1ZJA9"/>
<gene>
    <name evidence="2" type="ORF">TM448A00804_0034</name>
</gene>
<accession>A0A6H1ZJA9</accession>
<sequence length="144" mass="15955">MNYTKDTLKWFSIAIGGIFLLFIVIVISTSKYEESQEVGGSFVTPYTQTEKIKIDADWLPQNKEIMSVVGIFNQMGGMDNVACTGDIYSCIKSHVTSRLNGANIELIESKDIDSSGTIVKTTSTKQFDFATNAVVLKEKLIKKI</sequence>
<evidence type="ECO:0000256" key="1">
    <source>
        <dbReference type="SAM" id="Phobius"/>
    </source>
</evidence>
<proteinExistence type="predicted"/>
<feature type="transmembrane region" description="Helical" evidence="1">
    <location>
        <begin position="7"/>
        <end position="27"/>
    </location>
</feature>
<keyword evidence="1" id="KW-1133">Transmembrane helix</keyword>
<keyword evidence="1" id="KW-0472">Membrane</keyword>